<evidence type="ECO:0000313" key="2">
    <source>
        <dbReference type="EMBL" id="KAJ9574084.1"/>
    </source>
</evidence>
<reference evidence="2" key="2">
    <citation type="submission" date="2023-05" db="EMBL/GenBank/DDBJ databases">
        <authorList>
            <person name="Fouks B."/>
        </authorList>
    </citation>
    <scope>NUCLEOTIDE SEQUENCE</scope>
    <source>
        <strain evidence="2">Stay&amp;Tobe</strain>
        <tissue evidence="2">Testes</tissue>
    </source>
</reference>
<feature type="transmembrane region" description="Helical" evidence="1">
    <location>
        <begin position="34"/>
        <end position="55"/>
    </location>
</feature>
<evidence type="ECO:0000256" key="1">
    <source>
        <dbReference type="SAM" id="Phobius"/>
    </source>
</evidence>
<keyword evidence="1" id="KW-0472">Membrane</keyword>
<keyword evidence="1" id="KW-1133">Transmembrane helix</keyword>
<comment type="caution">
    <text evidence="2">The sequence shown here is derived from an EMBL/GenBank/DDBJ whole genome shotgun (WGS) entry which is preliminary data.</text>
</comment>
<name>A0AAD7Z4S4_DIPPU</name>
<evidence type="ECO:0000313" key="3">
    <source>
        <dbReference type="Proteomes" id="UP001233999"/>
    </source>
</evidence>
<protein>
    <submittedName>
        <fullName evidence="2">Uncharacterized protein</fullName>
    </submittedName>
</protein>
<keyword evidence="1" id="KW-0812">Transmembrane</keyword>
<dbReference type="AlphaFoldDB" id="A0AAD7Z4S4"/>
<dbReference type="EMBL" id="JASPKZ010010655">
    <property type="protein sequence ID" value="KAJ9574084.1"/>
    <property type="molecule type" value="Genomic_DNA"/>
</dbReference>
<reference evidence="2" key="1">
    <citation type="journal article" date="2023" name="IScience">
        <title>Live-bearing cockroach genome reveals convergent evolutionary mechanisms linked to viviparity in insects and beyond.</title>
        <authorList>
            <person name="Fouks B."/>
            <person name="Harrison M.C."/>
            <person name="Mikhailova A.A."/>
            <person name="Marchal E."/>
            <person name="English S."/>
            <person name="Carruthers M."/>
            <person name="Jennings E.C."/>
            <person name="Chiamaka E.L."/>
            <person name="Frigard R.A."/>
            <person name="Pippel M."/>
            <person name="Attardo G.M."/>
            <person name="Benoit J.B."/>
            <person name="Bornberg-Bauer E."/>
            <person name="Tobe S.S."/>
        </authorList>
    </citation>
    <scope>NUCLEOTIDE SEQUENCE</scope>
    <source>
        <strain evidence="2">Stay&amp;Tobe</strain>
    </source>
</reference>
<feature type="non-terminal residue" evidence="2">
    <location>
        <position position="56"/>
    </location>
</feature>
<proteinExistence type="predicted"/>
<sequence length="56" mass="6362">FWLSELKHPLIPLHCFGHRSSSILKTCPNHFNSFSSILSIMHSSASIMFLISLFVT</sequence>
<accession>A0AAD7Z4S4</accession>
<keyword evidence="3" id="KW-1185">Reference proteome</keyword>
<gene>
    <name evidence="2" type="ORF">L9F63_008498</name>
</gene>
<feature type="non-terminal residue" evidence="2">
    <location>
        <position position="1"/>
    </location>
</feature>
<dbReference type="Proteomes" id="UP001233999">
    <property type="component" value="Unassembled WGS sequence"/>
</dbReference>
<organism evidence="2 3">
    <name type="scientific">Diploptera punctata</name>
    <name type="common">Pacific beetle cockroach</name>
    <dbReference type="NCBI Taxonomy" id="6984"/>
    <lineage>
        <taxon>Eukaryota</taxon>
        <taxon>Metazoa</taxon>
        <taxon>Ecdysozoa</taxon>
        <taxon>Arthropoda</taxon>
        <taxon>Hexapoda</taxon>
        <taxon>Insecta</taxon>
        <taxon>Pterygota</taxon>
        <taxon>Neoptera</taxon>
        <taxon>Polyneoptera</taxon>
        <taxon>Dictyoptera</taxon>
        <taxon>Blattodea</taxon>
        <taxon>Blaberoidea</taxon>
        <taxon>Blaberidae</taxon>
        <taxon>Diplopterinae</taxon>
        <taxon>Diploptera</taxon>
    </lineage>
</organism>